<dbReference type="NCBIfam" id="TIGR00968">
    <property type="entry name" value="3a0106s01"/>
    <property type="match status" value="1"/>
</dbReference>
<dbReference type="RefSeq" id="WP_216782191.1">
    <property type="nucleotide sequence ID" value="NZ_LR890047.1"/>
</dbReference>
<keyword evidence="1" id="KW-0813">Transport</keyword>
<dbReference type="InterPro" id="IPR050093">
    <property type="entry name" value="ABC_SmlMolc_Importer"/>
</dbReference>
<evidence type="ECO:0000256" key="2">
    <source>
        <dbReference type="ARBA" id="ARBA00022741"/>
    </source>
</evidence>
<reference evidence="7" key="1">
    <citation type="submission" date="2020-10" db="EMBL/GenBank/DDBJ databases">
        <authorList>
            <person name="Szabo G."/>
        </authorList>
    </citation>
    <scope>NUCLEOTIDE SEQUENCE</scope>
    <source>
        <strain evidence="7">PROFFT</strain>
    </source>
</reference>
<dbReference type="SMART" id="SM00382">
    <property type="entry name" value="AAA"/>
    <property type="match status" value="1"/>
</dbReference>
<keyword evidence="8" id="KW-1185">Reference proteome</keyword>
<dbReference type="InterPro" id="IPR003593">
    <property type="entry name" value="AAA+_ATPase"/>
</dbReference>
<proteinExistence type="predicted"/>
<dbReference type="Proteomes" id="UP000683585">
    <property type="component" value="Chromosome"/>
</dbReference>
<dbReference type="EMBL" id="LR890047">
    <property type="protein sequence ID" value="CAD6510556.1"/>
    <property type="molecule type" value="Genomic_DNA"/>
</dbReference>
<keyword evidence="3 7" id="KW-0067">ATP-binding</keyword>
<accession>A0A8E4EYF7</accession>
<dbReference type="Pfam" id="PF00005">
    <property type="entry name" value="ABC_tran"/>
    <property type="match status" value="1"/>
</dbReference>
<dbReference type="FunFam" id="3.40.50.300:FF:000227">
    <property type="entry name" value="Sulfate/thiosulfate import ATP-binding protein CysA"/>
    <property type="match status" value="1"/>
</dbReference>
<dbReference type="PROSITE" id="PS50893">
    <property type="entry name" value="ABC_TRANSPORTER_2"/>
    <property type="match status" value="1"/>
</dbReference>
<evidence type="ECO:0000313" key="7">
    <source>
        <dbReference type="EMBL" id="CAD6510556.1"/>
    </source>
</evidence>
<dbReference type="GO" id="GO:0005524">
    <property type="term" value="F:ATP binding"/>
    <property type="evidence" value="ECO:0007669"/>
    <property type="project" value="UniProtKB-KW"/>
</dbReference>
<name>A0A8E4EYF7_9ENTR</name>
<dbReference type="PANTHER" id="PTHR42781:SF4">
    <property type="entry name" value="SPERMIDINE_PUTRESCINE IMPORT ATP-BINDING PROTEIN POTA"/>
    <property type="match status" value="1"/>
</dbReference>
<keyword evidence="4" id="KW-1278">Translocase</keyword>
<dbReference type="KEGG" id="ptf:PROFFT_A_03870"/>
<dbReference type="InterPro" id="IPR017871">
    <property type="entry name" value="ABC_transporter-like_CS"/>
</dbReference>
<keyword evidence="5" id="KW-0764">Sulfate transport</keyword>
<evidence type="ECO:0000313" key="8">
    <source>
        <dbReference type="Proteomes" id="UP000683585"/>
    </source>
</evidence>
<keyword evidence="2" id="KW-0547">Nucleotide-binding</keyword>
<evidence type="ECO:0000256" key="3">
    <source>
        <dbReference type="ARBA" id="ARBA00022840"/>
    </source>
</evidence>
<dbReference type="NCBIfam" id="NF008105">
    <property type="entry name" value="PRK10851.1"/>
    <property type="match status" value="1"/>
</dbReference>
<dbReference type="GO" id="GO:0043190">
    <property type="term" value="C:ATP-binding cassette (ABC) transporter complex"/>
    <property type="evidence" value="ECO:0007669"/>
    <property type="project" value="InterPro"/>
</dbReference>
<evidence type="ECO:0000256" key="1">
    <source>
        <dbReference type="ARBA" id="ARBA00022448"/>
    </source>
</evidence>
<evidence type="ECO:0000259" key="6">
    <source>
        <dbReference type="PROSITE" id="PS50893"/>
    </source>
</evidence>
<dbReference type="PROSITE" id="PS00211">
    <property type="entry name" value="ABC_TRANSPORTER_1"/>
    <property type="match status" value="1"/>
</dbReference>
<dbReference type="AlphaFoldDB" id="A0A8E4EYF7"/>
<evidence type="ECO:0000256" key="4">
    <source>
        <dbReference type="ARBA" id="ARBA00022967"/>
    </source>
</evidence>
<dbReference type="GO" id="GO:0015419">
    <property type="term" value="F:ABC-type sulfate transporter activity"/>
    <property type="evidence" value="ECO:0007669"/>
    <property type="project" value="InterPro"/>
</dbReference>
<dbReference type="InterPro" id="IPR005666">
    <property type="entry name" value="Sulph_transpt1"/>
</dbReference>
<gene>
    <name evidence="7" type="primary">cysA</name>
    <name evidence="7" type="ORF">PROFFT_A_03870</name>
</gene>
<protein>
    <submittedName>
        <fullName evidence="7">Sulfate/thiosulfate import ATP-binding protein CysA</fullName>
    </submittedName>
</protein>
<dbReference type="InterPro" id="IPR003439">
    <property type="entry name" value="ABC_transporter-like_ATP-bd"/>
</dbReference>
<organism evidence="7 8">
    <name type="scientific">Candidatus Profftia tarda</name>
    <dbReference type="NCBI Taxonomy" id="1177216"/>
    <lineage>
        <taxon>Bacteria</taxon>
        <taxon>Pseudomonadati</taxon>
        <taxon>Pseudomonadota</taxon>
        <taxon>Gammaproteobacteria</taxon>
        <taxon>Enterobacterales</taxon>
        <taxon>Enterobacteriaceae</taxon>
        <taxon>Candidatus Profftia</taxon>
    </lineage>
</organism>
<dbReference type="GO" id="GO:0016887">
    <property type="term" value="F:ATP hydrolysis activity"/>
    <property type="evidence" value="ECO:0007669"/>
    <property type="project" value="InterPro"/>
</dbReference>
<dbReference type="PANTHER" id="PTHR42781">
    <property type="entry name" value="SPERMIDINE/PUTRESCINE IMPORT ATP-BINDING PROTEIN POTA"/>
    <property type="match status" value="1"/>
</dbReference>
<evidence type="ECO:0000256" key="5">
    <source>
        <dbReference type="ARBA" id="ARBA00023032"/>
    </source>
</evidence>
<feature type="domain" description="ABC transporter" evidence="6">
    <location>
        <begin position="3"/>
        <end position="237"/>
    </location>
</feature>
<sequence length="364" mass="40882">MSIEVKNVSKYFNKTKVLNDISLTIPSGHMVALLGPSGSGKTTLLRIIAGLEVQSSGHLRFNGNDVSHLHARDRRVGFVFQHYALFRHMSVFDNVAFGLTVLHGRMRPCSSLIKNTVGELLERVQLSHLSDRFPAQLSGGQKQRVALARALAVEPAILLLDEPFGALDARVRKELRRWLRQLHEDLGFTSVFVTHDQEEAMEVADQIVVMSQGNIEQIGTPDAVWSAPNSRFVLEFLGEVNKVSGEIRGSNIYISKYHWPLDSPSVYQGKVDIFLRPWDIEVISEASIRCPLPVQVLEASPRGYYQQITAQPEGWDLEPISLVIPSVNLINIPHRGERYFVGWLSARLYDGDTFLRTVEFAKIS</sequence>